<comment type="caution">
    <text evidence="1">The sequence shown here is derived from an EMBL/GenBank/DDBJ whole genome shotgun (WGS) entry which is preliminary data.</text>
</comment>
<evidence type="ECO:0000313" key="1">
    <source>
        <dbReference type="EMBL" id="KAK9265771.1"/>
    </source>
</evidence>
<dbReference type="AlphaFoldDB" id="A0AAP0R4C2"/>
<reference evidence="1 2" key="1">
    <citation type="journal article" date="2024" name="Plant J.">
        <title>Genome sequences and population genomics reveal climatic adaptation and genomic divergence between two closely related sweetgum species.</title>
        <authorList>
            <person name="Xu W.Q."/>
            <person name="Ren C.Q."/>
            <person name="Zhang X.Y."/>
            <person name="Comes H.P."/>
            <person name="Liu X.H."/>
            <person name="Li Y.G."/>
            <person name="Kettle C.J."/>
            <person name="Jalonen R."/>
            <person name="Gaisberger H."/>
            <person name="Ma Y.Z."/>
            <person name="Qiu Y.X."/>
        </authorList>
    </citation>
    <scope>NUCLEOTIDE SEQUENCE [LARGE SCALE GENOMIC DNA]</scope>
    <source>
        <strain evidence="1">Hangzhou</strain>
    </source>
</reference>
<dbReference type="Proteomes" id="UP001415857">
    <property type="component" value="Unassembled WGS sequence"/>
</dbReference>
<dbReference type="EMBL" id="JBBPBK010000317">
    <property type="protein sequence ID" value="KAK9265771.1"/>
    <property type="molecule type" value="Genomic_DNA"/>
</dbReference>
<evidence type="ECO:0000313" key="2">
    <source>
        <dbReference type="Proteomes" id="UP001415857"/>
    </source>
</evidence>
<keyword evidence="2" id="KW-1185">Reference proteome</keyword>
<organism evidence="1 2">
    <name type="scientific">Liquidambar formosana</name>
    <name type="common">Formosan gum</name>
    <dbReference type="NCBI Taxonomy" id="63359"/>
    <lineage>
        <taxon>Eukaryota</taxon>
        <taxon>Viridiplantae</taxon>
        <taxon>Streptophyta</taxon>
        <taxon>Embryophyta</taxon>
        <taxon>Tracheophyta</taxon>
        <taxon>Spermatophyta</taxon>
        <taxon>Magnoliopsida</taxon>
        <taxon>eudicotyledons</taxon>
        <taxon>Gunneridae</taxon>
        <taxon>Pentapetalae</taxon>
        <taxon>Saxifragales</taxon>
        <taxon>Altingiaceae</taxon>
        <taxon>Liquidambar</taxon>
    </lineage>
</organism>
<proteinExistence type="predicted"/>
<name>A0AAP0R4C2_LIQFO</name>
<protein>
    <submittedName>
        <fullName evidence="1">Uncharacterized protein</fullName>
    </submittedName>
</protein>
<gene>
    <name evidence="1" type="ORF">L1049_003389</name>
</gene>
<accession>A0AAP0R4C2</accession>
<sequence>MQRIRQLSLQTLETIDEVDRLAPIGVPVIASTPPCEPPSTSTHSKPSLSYARLISVRASTSVPPPSPHWPADASTPFHGLSSSYAPSLYGLYTSVPPWGLPAAFSLVHAPASSFAPSPQVGPSTFMLDVFIEDYRTPPNTVRLSSLSAFTLGHLHICHHLGHPSIQPPPI</sequence>